<dbReference type="eggNOG" id="KOG0990">
    <property type="taxonomic scope" value="Eukaryota"/>
</dbReference>
<evidence type="ECO:0000313" key="9">
    <source>
        <dbReference type="EMBL" id="KTW30567.1"/>
    </source>
</evidence>
<dbReference type="InterPro" id="IPR047854">
    <property type="entry name" value="RFC_lid"/>
</dbReference>
<dbReference type="GO" id="GO:0005663">
    <property type="term" value="C:DNA replication factor C complex"/>
    <property type="evidence" value="ECO:0007669"/>
    <property type="project" value="TreeGrafter"/>
</dbReference>
<keyword evidence="10" id="KW-1185">Reference proteome</keyword>
<dbReference type="Proteomes" id="UP000053447">
    <property type="component" value="Unassembled WGS sequence"/>
</dbReference>
<organism evidence="9 10">
    <name type="scientific">Pneumocystis jirovecii (strain RU7)</name>
    <name type="common">Human pneumocystis pneumonia agent</name>
    <dbReference type="NCBI Taxonomy" id="1408657"/>
    <lineage>
        <taxon>Eukaryota</taxon>
        <taxon>Fungi</taxon>
        <taxon>Dikarya</taxon>
        <taxon>Ascomycota</taxon>
        <taxon>Taphrinomycotina</taxon>
        <taxon>Pneumocystomycetes</taxon>
        <taxon>Pneumocystaceae</taxon>
        <taxon>Pneumocystis</taxon>
    </lineage>
</organism>
<dbReference type="NCBIfam" id="NF001679">
    <property type="entry name" value="PRK00440.1"/>
    <property type="match status" value="1"/>
</dbReference>
<dbReference type="CDD" id="cd00009">
    <property type="entry name" value="AAA"/>
    <property type="match status" value="1"/>
</dbReference>
<dbReference type="GO" id="GO:0016887">
    <property type="term" value="F:ATP hydrolysis activity"/>
    <property type="evidence" value="ECO:0007669"/>
    <property type="project" value="InterPro"/>
</dbReference>
<dbReference type="InterPro" id="IPR003593">
    <property type="entry name" value="AAA+_ATPase"/>
</dbReference>
<dbReference type="GO" id="GO:0003677">
    <property type="term" value="F:DNA binding"/>
    <property type="evidence" value="ECO:0007669"/>
    <property type="project" value="InterPro"/>
</dbReference>
<evidence type="ECO:0000313" key="10">
    <source>
        <dbReference type="Proteomes" id="UP000053447"/>
    </source>
</evidence>
<dbReference type="GO" id="GO:0031391">
    <property type="term" value="C:Elg1 RFC-like complex"/>
    <property type="evidence" value="ECO:0007669"/>
    <property type="project" value="EnsemblFungi"/>
</dbReference>
<evidence type="ECO:0000256" key="3">
    <source>
        <dbReference type="ARBA" id="ARBA00022705"/>
    </source>
</evidence>
<dbReference type="InterPro" id="IPR008921">
    <property type="entry name" value="DNA_pol3_clamp-load_cplx_C"/>
</dbReference>
<dbReference type="GeneID" id="28940368"/>
<evidence type="ECO:0000256" key="6">
    <source>
        <dbReference type="ARBA" id="ARBA00023242"/>
    </source>
</evidence>
<evidence type="ECO:0000256" key="4">
    <source>
        <dbReference type="ARBA" id="ARBA00022741"/>
    </source>
</evidence>
<dbReference type="FunFam" id="1.20.272.10:FF:000004">
    <property type="entry name" value="Replication factor C subunit 5"/>
    <property type="match status" value="1"/>
</dbReference>
<dbReference type="InterPro" id="IPR003959">
    <property type="entry name" value="ATPase_AAA_core"/>
</dbReference>
<dbReference type="SMART" id="SM00382">
    <property type="entry name" value="AAA"/>
    <property type="match status" value="1"/>
</dbReference>
<dbReference type="InterPro" id="IPR027417">
    <property type="entry name" value="P-loop_NTPase"/>
</dbReference>
<dbReference type="GO" id="GO:0031390">
    <property type="term" value="C:Ctf18 RFC-like complex"/>
    <property type="evidence" value="ECO:0007669"/>
    <property type="project" value="TreeGrafter"/>
</dbReference>
<dbReference type="Pfam" id="PF00004">
    <property type="entry name" value="AAA"/>
    <property type="match status" value="1"/>
</dbReference>
<dbReference type="GO" id="GO:0005524">
    <property type="term" value="F:ATP binding"/>
    <property type="evidence" value="ECO:0007669"/>
    <property type="project" value="UniProtKB-KW"/>
</dbReference>
<dbReference type="PANTHER" id="PTHR11669:SF9">
    <property type="entry name" value="REPLICATION FACTOR C SUBUNIT 5"/>
    <property type="match status" value="1"/>
</dbReference>
<dbReference type="InterPro" id="IPR050238">
    <property type="entry name" value="DNA_Rep/Repair_Clamp_Loader"/>
</dbReference>
<evidence type="ECO:0000256" key="5">
    <source>
        <dbReference type="ARBA" id="ARBA00022840"/>
    </source>
</evidence>
<feature type="domain" description="AAA+ ATPase" evidence="8">
    <location>
        <begin position="71"/>
        <end position="198"/>
    </location>
</feature>
<dbReference type="GO" id="GO:1902983">
    <property type="term" value="P:DNA strand elongation involved in mitotic DNA replication"/>
    <property type="evidence" value="ECO:0007669"/>
    <property type="project" value="EnsemblFungi"/>
</dbReference>
<evidence type="ECO:0000259" key="8">
    <source>
        <dbReference type="SMART" id="SM00382"/>
    </source>
</evidence>
<name>A0A0W4ZQC3_PNEJ7</name>
<keyword evidence="5" id="KW-0067">ATP-binding</keyword>
<dbReference type="VEuPathDB" id="FungiDB:T551_01850"/>
<dbReference type="InterPro" id="IPR013748">
    <property type="entry name" value="Rep_factorC_C"/>
</dbReference>
<accession>A0A0W4ZQC3</accession>
<dbReference type="PANTHER" id="PTHR11669">
    <property type="entry name" value="REPLICATION FACTOR C / DNA POLYMERASE III GAMMA-TAU SUBUNIT"/>
    <property type="match status" value="1"/>
</dbReference>
<protein>
    <recommendedName>
        <fullName evidence="7">Replication factor C subunit 3</fullName>
    </recommendedName>
</protein>
<proteinExistence type="inferred from homology"/>
<dbReference type="FunFam" id="3.40.50.300:FF:000129">
    <property type="entry name" value="Replication factor C subunit 5"/>
    <property type="match status" value="1"/>
</dbReference>
<dbReference type="GO" id="GO:0031389">
    <property type="term" value="C:Rad17 RFC-like complex"/>
    <property type="evidence" value="ECO:0007669"/>
    <property type="project" value="TreeGrafter"/>
</dbReference>
<dbReference type="CDD" id="cd18140">
    <property type="entry name" value="HLD_clamp_RFC"/>
    <property type="match status" value="1"/>
</dbReference>
<dbReference type="Gene3D" id="1.10.8.60">
    <property type="match status" value="1"/>
</dbReference>
<comment type="subcellular location">
    <subcellularLocation>
        <location evidence="1">Nucleus</location>
    </subcellularLocation>
</comment>
<dbReference type="Pfam" id="PF08542">
    <property type="entry name" value="Rep_fac_C"/>
    <property type="match status" value="1"/>
</dbReference>
<keyword evidence="3" id="KW-0235">DNA replication</keyword>
<dbReference type="RefSeq" id="XP_018229858.1">
    <property type="nucleotide sequence ID" value="XM_018374113.1"/>
</dbReference>
<evidence type="ECO:0000256" key="1">
    <source>
        <dbReference type="ARBA" id="ARBA00004123"/>
    </source>
</evidence>
<dbReference type="EMBL" id="LFWA01000007">
    <property type="protein sequence ID" value="KTW30567.1"/>
    <property type="molecule type" value="Genomic_DNA"/>
</dbReference>
<dbReference type="AlphaFoldDB" id="A0A0W4ZQC3"/>
<keyword evidence="4" id="KW-0547">Nucleotide-binding</keyword>
<dbReference type="STRING" id="1408657.A0A0W4ZQC3"/>
<comment type="similarity">
    <text evidence="2">Belongs to the activator 1 small subunits family.</text>
</comment>
<sequence length="356" mass="40385">MNNDLESMIIDNNISTQNNVLYKSKKILESDTKHDGSTLPWVEKYRPEDLKEIVSHQDIILTIEEFIKKNRIPHLLFYGPPGTGKTSTILACAKKIYGPKFRNQLLELNASDERGIDVVREQIKNFASTKQIFNSGFKLVILDEADAMTLAAQNALRRVIEKYTKNVRFCIICNYVNKISLAIQSRCTRFRFQPLSSKEICLKLDYVIKNENINISEKGKAELVKLADGDMRKGLNILQACHAAYDFIDEDAVYNCVGNPHPEIIELIVKSLFNDEFLISIIKVKTERGLALLDIITGVYEVLDELELPINLQCHVLDNLAMIEYRLSNGASEKIQLSAMIGTIKTGIDLAEKMKK</sequence>
<dbReference type="GO" id="GO:0070914">
    <property type="term" value="P:UV-damage excision repair"/>
    <property type="evidence" value="ECO:0007669"/>
    <property type="project" value="EnsemblFungi"/>
</dbReference>
<evidence type="ECO:0000256" key="7">
    <source>
        <dbReference type="ARBA" id="ARBA00070184"/>
    </source>
</evidence>
<reference evidence="10" key="1">
    <citation type="journal article" date="2016" name="Nat. Commun.">
        <title>Genome analysis of three Pneumocystis species reveals adaptation mechanisms to life exclusively in mammalian hosts.</title>
        <authorList>
            <person name="Ma L."/>
            <person name="Chen Z."/>
            <person name="Huang D.W."/>
            <person name="Kutty G."/>
            <person name="Ishihara M."/>
            <person name="Wang H."/>
            <person name="Abouelleil A."/>
            <person name="Bishop L."/>
            <person name="Davey E."/>
            <person name="Deng R."/>
            <person name="Deng X."/>
            <person name="Fan L."/>
            <person name="Fantoni G."/>
            <person name="Fitzgerald M."/>
            <person name="Gogineni E."/>
            <person name="Goldberg J.M."/>
            <person name="Handley G."/>
            <person name="Hu X."/>
            <person name="Huber C."/>
            <person name="Jiao X."/>
            <person name="Jones K."/>
            <person name="Levin J.Z."/>
            <person name="Liu Y."/>
            <person name="Macdonald P."/>
            <person name="Melnikov A."/>
            <person name="Raley C."/>
            <person name="Sassi M."/>
            <person name="Sherman B.T."/>
            <person name="Song X."/>
            <person name="Sykes S."/>
            <person name="Tran B."/>
            <person name="Walsh L."/>
            <person name="Xia Y."/>
            <person name="Yang J."/>
            <person name="Young S."/>
            <person name="Zeng Q."/>
            <person name="Zheng X."/>
            <person name="Stephens R."/>
            <person name="Nusbaum C."/>
            <person name="Birren B.W."/>
            <person name="Azadi P."/>
            <person name="Lempicki R.A."/>
            <person name="Cuomo C.A."/>
            <person name="Kovacs J.A."/>
        </authorList>
    </citation>
    <scope>NUCLEOTIDE SEQUENCE [LARGE SCALE GENOMIC DNA]</scope>
    <source>
        <strain evidence="10">RU7</strain>
    </source>
</reference>
<dbReference type="GO" id="GO:0003689">
    <property type="term" value="F:DNA clamp loader activity"/>
    <property type="evidence" value="ECO:0007669"/>
    <property type="project" value="TreeGrafter"/>
</dbReference>
<evidence type="ECO:0000256" key="2">
    <source>
        <dbReference type="ARBA" id="ARBA00005378"/>
    </source>
</evidence>
<dbReference type="Gene3D" id="1.20.272.10">
    <property type="match status" value="1"/>
</dbReference>
<gene>
    <name evidence="9" type="ORF">T551_01850</name>
</gene>
<comment type="caution">
    <text evidence="9">The sequence shown here is derived from an EMBL/GenBank/DDBJ whole genome shotgun (WGS) entry which is preliminary data.</text>
</comment>
<dbReference type="FunFam" id="1.10.8.60:FF:000028">
    <property type="entry name" value="Replication factor C subunit 5"/>
    <property type="match status" value="1"/>
</dbReference>
<dbReference type="Gene3D" id="3.40.50.300">
    <property type="entry name" value="P-loop containing nucleotide triphosphate hydrolases"/>
    <property type="match status" value="1"/>
</dbReference>
<dbReference type="SUPFAM" id="SSF52540">
    <property type="entry name" value="P-loop containing nucleoside triphosphate hydrolases"/>
    <property type="match status" value="1"/>
</dbReference>
<dbReference type="SUPFAM" id="SSF48019">
    <property type="entry name" value="post-AAA+ oligomerization domain-like"/>
    <property type="match status" value="1"/>
</dbReference>
<keyword evidence="6" id="KW-0539">Nucleus</keyword>
<dbReference type="OrthoDB" id="4199794at2759"/>